<sequence length="260" mass="31537">MHLLFYRIQHRKDLFNEDLKRYKISIKNQNMNFLHLLKKEKELLIKDFSNILTLWESQVRFLIILIVQRSQSTCPKSQSRRILKAKLQRTQANEINRQQLLIVKQNELDSTKFQNSSEKSQLLIRSQVLQVLQRDLIIQQNHLIFLIIKLLKFKLQHSQEKILILFDLLFFINLNQILQIGERRRQKIEGDYKTKIQKKCSNEYLSNIQYLIFRWINILELIEETTSYLIKSKLFKLFVQLLECLKRNQIKKLLRVMIEQ</sequence>
<protein>
    <submittedName>
        <fullName evidence="1">Uncharacterized protein</fullName>
    </submittedName>
</protein>
<reference evidence="1" key="1">
    <citation type="submission" date="2021-01" db="EMBL/GenBank/DDBJ databases">
        <authorList>
            <consortium name="Genoscope - CEA"/>
            <person name="William W."/>
        </authorList>
    </citation>
    <scope>NUCLEOTIDE SEQUENCE</scope>
</reference>
<keyword evidence="2" id="KW-1185">Reference proteome</keyword>
<organism evidence="1 2">
    <name type="scientific">Paramecium sonneborni</name>
    <dbReference type="NCBI Taxonomy" id="65129"/>
    <lineage>
        <taxon>Eukaryota</taxon>
        <taxon>Sar</taxon>
        <taxon>Alveolata</taxon>
        <taxon>Ciliophora</taxon>
        <taxon>Intramacronucleata</taxon>
        <taxon>Oligohymenophorea</taxon>
        <taxon>Peniculida</taxon>
        <taxon>Parameciidae</taxon>
        <taxon>Paramecium</taxon>
    </lineage>
</organism>
<dbReference type="Proteomes" id="UP000692954">
    <property type="component" value="Unassembled WGS sequence"/>
</dbReference>
<dbReference type="EMBL" id="CAJJDN010000072">
    <property type="protein sequence ID" value="CAD8099864.1"/>
    <property type="molecule type" value="Genomic_DNA"/>
</dbReference>
<name>A0A8S1PAF9_9CILI</name>
<evidence type="ECO:0000313" key="1">
    <source>
        <dbReference type="EMBL" id="CAD8099864.1"/>
    </source>
</evidence>
<evidence type="ECO:0000313" key="2">
    <source>
        <dbReference type="Proteomes" id="UP000692954"/>
    </source>
</evidence>
<proteinExistence type="predicted"/>
<gene>
    <name evidence="1" type="ORF">PSON_ATCC_30995.1.T0720244</name>
</gene>
<accession>A0A8S1PAF9</accession>
<comment type="caution">
    <text evidence="1">The sequence shown here is derived from an EMBL/GenBank/DDBJ whole genome shotgun (WGS) entry which is preliminary data.</text>
</comment>
<dbReference type="AlphaFoldDB" id="A0A8S1PAF9"/>